<dbReference type="InterPro" id="IPR036667">
    <property type="entry name" value="PTS_IIB_sorbose-sp_sf"/>
</dbReference>
<dbReference type="PROSITE" id="PS51101">
    <property type="entry name" value="PTS_EIIB_TYPE_4"/>
    <property type="match status" value="1"/>
</dbReference>
<gene>
    <name evidence="9" type="ORF">E2L00_11720</name>
</gene>
<comment type="caution">
    <text evidence="9">The sequence shown here is derived from an EMBL/GenBank/DDBJ whole genome shotgun (WGS) entry which is preliminary data.</text>
</comment>
<evidence type="ECO:0000313" key="9">
    <source>
        <dbReference type="EMBL" id="NIY48177.1"/>
    </source>
</evidence>
<protein>
    <submittedName>
        <fullName evidence="9">PTS mannose/fructose/sorbose transporter subunit IIB</fullName>
    </submittedName>
</protein>
<keyword evidence="3" id="KW-0963">Cytoplasm</keyword>
<evidence type="ECO:0000256" key="6">
    <source>
        <dbReference type="ARBA" id="ARBA00022683"/>
    </source>
</evidence>
<keyword evidence="2" id="KW-0813">Transport</keyword>
<evidence type="ECO:0000259" key="8">
    <source>
        <dbReference type="PROSITE" id="PS51101"/>
    </source>
</evidence>
<reference evidence="9 10" key="1">
    <citation type="journal article" date="2020" name="Microorganisms">
        <title>Polyphasic Characterisation of Cedecea colo sp. nov., a New Enteric Bacterium Isolated from the Koala Hindgut.</title>
        <authorList>
            <person name="Boath J.M."/>
            <person name="Dakhal S."/>
            <person name="Van T.T.H."/>
            <person name="Moore R.J."/>
            <person name="Dekiwadia C."/>
            <person name="Macreadie I.G."/>
        </authorList>
    </citation>
    <scope>NUCLEOTIDE SEQUENCE [LARGE SCALE GENOMIC DNA]</scope>
    <source>
        <strain evidence="9 10">ZA</strain>
    </source>
</reference>
<comment type="subcellular location">
    <subcellularLocation>
        <location evidence="1">Cytoplasm</location>
    </subcellularLocation>
</comment>
<keyword evidence="7" id="KW-0418">Kinase</keyword>
<dbReference type="Gene3D" id="3.40.35.10">
    <property type="entry name" value="Phosphotransferase system, sorbose subfamily IIB component"/>
    <property type="match status" value="1"/>
</dbReference>
<evidence type="ECO:0000256" key="3">
    <source>
        <dbReference type="ARBA" id="ARBA00022490"/>
    </source>
</evidence>
<organism evidence="9 10">
    <name type="scientific">Cedecea colo</name>
    <dbReference type="NCBI Taxonomy" id="2552946"/>
    <lineage>
        <taxon>Bacteria</taxon>
        <taxon>Pseudomonadati</taxon>
        <taxon>Pseudomonadota</taxon>
        <taxon>Gammaproteobacteria</taxon>
        <taxon>Enterobacterales</taxon>
        <taxon>Enterobacteriaceae</taxon>
        <taxon>Cedecea</taxon>
    </lineage>
</organism>
<evidence type="ECO:0000256" key="7">
    <source>
        <dbReference type="ARBA" id="ARBA00022777"/>
    </source>
</evidence>
<feature type="domain" description="PTS EIIB type-4" evidence="8">
    <location>
        <begin position="1"/>
        <end position="157"/>
    </location>
</feature>
<keyword evidence="4" id="KW-0762">Sugar transport</keyword>
<dbReference type="RefSeq" id="WP_167611454.1">
    <property type="nucleotide sequence ID" value="NZ_SOYS01000004.1"/>
</dbReference>
<evidence type="ECO:0000256" key="5">
    <source>
        <dbReference type="ARBA" id="ARBA00022679"/>
    </source>
</evidence>
<evidence type="ECO:0000256" key="1">
    <source>
        <dbReference type="ARBA" id="ARBA00004496"/>
    </source>
</evidence>
<keyword evidence="6" id="KW-0598">Phosphotransferase system</keyword>
<sequence>MITLLRVDHRLLHGQVAFSWTQYIGADCILIANDAVMEDELRKTTIKLAKPPAVKLVMKNIADAIAAIKSGVTDKYKLFIVVESVEDAWRLASAIPEIKSINLGGIKAKEGSQNISKAINVLPEEIALLNELVKAGTEVEIRQVPNDRKLLFTECVE</sequence>
<dbReference type="Pfam" id="PF03830">
    <property type="entry name" value="PTSIIB_sorb"/>
    <property type="match status" value="1"/>
</dbReference>
<accession>A0ABX0VMA0</accession>
<proteinExistence type="predicted"/>
<dbReference type="InterPro" id="IPR004720">
    <property type="entry name" value="PTS_IIB_sorbose-sp"/>
</dbReference>
<dbReference type="CDD" id="cd00001">
    <property type="entry name" value="PTS_IIB_man"/>
    <property type="match status" value="1"/>
</dbReference>
<evidence type="ECO:0000256" key="4">
    <source>
        <dbReference type="ARBA" id="ARBA00022597"/>
    </source>
</evidence>
<evidence type="ECO:0000313" key="10">
    <source>
        <dbReference type="Proteomes" id="UP000697927"/>
    </source>
</evidence>
<keyword evidence="5" id="KW-0808">Transferase</keyword>
<dbReference type="EMBL" id="SOYS01000004">
    <property type="protein sequence ID" value="NIY48177.1"/>
    <property type="molecule type" value="Genomic_DNA"/>
</dbReference>
<keyword evidence="10" id="KW-1185">Reference proteome</keyword>
<dbReference type="SUPFAM" id="SSF52728">
    <property type="entry name" value="PTS IIb component"/>
    <property type="match status" value="1"/>
</dbReference>
<evidence type="ECO:0000256" key="2">
    <source>
        <dbReference type="ARBA" id="ARBA00022448"/>
    </source>
</evidence>
<name>A0ABX0VMA0_9ENTR</name>
<dbReference type="Proteomes" id="UP000697927">
    <property type="component" value="Unassembled WGS sequence"/>
</dbReference>